<dbReference type="EMBL" id="QGMF01000631">
    <property type="protein sequence ID" value="TVY14711.1"/>
    <property type="molecule type" value="Genomic_DNA"/>
</dbReference>
<feature type="transmembrane region" description="Helical" evidence="2">
    <location>
        <begin position="117"/>
        <end position="138"/>
    </location>
</feature>
<keyword evidence="2" id="KW-1133">Transmembrane helix</keyword>
<evidence type="ECO:0000256" key="2">
    <source>
        <dbReference type="SAM" id="Phobius"/>
    </source>
</evidence>
<dbReference type="OrthoDB" id="4472872at2759"/>
<keyword evidence="5" id="KW-1185">Reference proteome</keyword>
<feature type="region of interest" description="Disordered" evidence="1">
    <location>
        <begin position="14"/>
        <end position="40"/>
    </location>
</feature>
<dbReference type="Proteomes" id="UP000469559">
    <property type="component" value="Unassembled WGS sequence"/>
</dbReference>
<organism evidence="4 5">
    <name type="scientific">Lachnellula arida</name>
    <dbReference type="NCBI Taxonomy" id="1316785"/>
    <lineage>
        <taxon>Eukaryota</taxon>
        <taxon>Fungi</taxon>
        <taxon>Dikarya</taxon>
        <taxon>Ascomycota</taxon>
        <taxon>Pezizomycotina</taxon>
        <taxon>Leotiomycetes</taxon>
        <taxon>Helotiales</taxon>
        <taxon>Lachnaceae</taxon>
        <taxon>Lachnellula</taxon>
    </lineage>
</organism>
<evidence type="ECO:0000259" key="3">
    <source>
        <dbReference type="Pfam" id="PF18142"/>
    </source>
</evidence>
<dbReference type="Gene3D" id="1.20.120.20">
    <property type="entry name" value="Apolipoprotein"/>
    <property type="match status" value="1"/>
</dbReference>
<accession>A0A8T9B5U1</accession>
<evidence type="ECO:0000313" key="5">
    <source>
        <dbReference type="Proteomes" id="UP000469559"/>
    </source>
</evidence>
<feature type="compositionally biased region" description="Basic and acidic residues" evidence="1">
    <location>
        <begin position="388"/>
        <end position="399"/>
    </location>
</feature>
<dbReference type="AlphaFoldDB" id="A0A8T9B5U1"/>
<reference evidence="4 5" key="1">
    <citation type="submission" date="2018-05" db="EMBL/GenBank/DDBJ databases">
        <title>Whole genome sequencing for identification of molecular markers to develop diagnostic detection tools for the regulated plant pathogen Lachnellula willkommii.</title>
        <authorList>
            <person name="Giroux E."/>
            <person name="Bilodeau G."/>
        </authorList>
    </citation>
    <scope>NUCLEOTIDE SEQUENCE [LARGE SCALE GENOMIC DNA]</scope>
    <source>
        <strain evidence="4 5">CBS 203.66</strain>
    </source>
</reference>
<dbReference type="Pfam" id="PF18142">
    <property type="entry name" value="SLATT_fungal"/>
    <property type="match status" value="1"/>
</dbReference>
<proteinExistence type="predicted"/>
<feature type="region of interest" description="Disordered" evidence="1">
    <location>
        <begin position="388"/>
        <end position="407"/>
    </location>
</feature>
<gene>
    <name evidence="4" type="ORF">LARI1_G006083</name>
</gene>
<dbReference type="PANTHER" id="PTHR38793">
    <property type="entry name" value="SLATT_FUNGAL DOMAIN-CONTAINING PROTEIN-RELATED"/>
    <property type="match status" value="1"/>
</dbReference>
<evidence type="ECO:0000256" key="1">
    <source>
        <dbReference type="SAM" id="MobiDB-lite"/>
    </source>
</evidence>
<name>A0A8T9B5U1_9HELO</name>
<feature type="transmembrane region" description="Helical" evidence="2">
    <location>
        <begin position="144"/>
        <end position="163"/>
    </location>
</feature>
<dbReference type="InterPro" id="IPR041622">
    <property type="entry name" value="SLATT_fungi"/>
</dbReference>
<evidence type="ECO:0000313" key="4">
    <source>
        <dbReference type="EMBL" id="TVY14711.1"/>
    </source>
</evidence>
<dbReference type="NCBIfam" id="NF033635">
    <property type="entry name" value="SLATT_fungal"/>
    <property type="match status" value="1"/>
</dbReference>
<protein>
    <recommendedName>
        <fullName evidence="3">SMODS and SLOG-associating 2TM effector domain-containing protein</fullName>
    </recommendedName>
</protein>
<comment type="caution">
    <text evidence="4">The sequence shown here is derived from an EMBL/GenBank/DDBJ whole genome shotgun (WGS) entry which is preliminary data.</text>
</comment>
<keyword evidence="2" id="KW-0812">Transmembrane</keyword>
<feature type="domain" description="SMODS and SLOG-associating 2TM effector" evidence="3">
    <location>
        <begin position="100"/>
        <end position="217"/>
    </location>
</feature>
<dbReference type="PANTHER" id="PTHR38793:SF3">
    <property type="entry name" value="SMODS AND SLOG-ASSOCIATING 2TM EFFECTOR DOMAIN-CONTAINING PROTEIN"/>
    <property type="match status" value="1"/>
</dbReference>
<sequence length="407" mass="44176">MNLSTIITRVTRLLGIGHNRPSPSTDPEPEHQEPGRSQLSSTVMDAQVEPQPRMEIPTAADDNLNMFRLLVGIISHPSMGPNYRHPAGNRPAANLGIYARVVHNELTAKTGYKRMSVLINSCLGLQIIVAASLVALGASNSSHGAVTAFGAVNTVIAGILTFLKGSGLPNRLKYYQNEWKKIREYIEQRERDFSRPDCGLDPYSVVATVETMYEEVKLDTEANTPERFAGVGNSRGIAAMKPVGTAGHLDSEAMSSDRLKGLEAGFAHRRSAKDLEAGLGQRVHDVEEGFGSTEKDLEAGIERRVHDVEEGLRSREKNMEVGVSERIHSGESGLGDRVQEIQSSLGHKVRELEHFGSRLKDIASEIGMRAGDAAKEAEVHGSNVVKEAESAAEHGRRIADQGVVGHV</sequence>
<keyword evidence="2" id="KW-0472">Membrane</keyword>